<dbReference type="Pfam" id="PF04773">
    <property type="entry name" value="FecR"/>
    <property type="match status" value="1"/>
</dbReference>
<comment type="caution">
    <text evidence="3">The sequence shown here is derived from an EMBL/GenBank/DDBJ whole genome shotgun (WGS) entry which is preliminary data.</text>
</comment>
<keyword evidence="4" id="KW-1185">Reference proteome</keyword>
<dbReference type="GO" id="GO:0016989">
    <property type="term" value="F:sigma factor antagonist activity"/>
    <property type="evidence" value="ECO:0007669"/>
    <property type="project" value="TreeGrafter"/>
</dbReference>
<organism evidence="3 4">
    <name type="scientific">Larkinella punicea</name>
    <dbReference type="NCBI Taxonomy" id="2315727"/>
    <lineage>
        <taxon>Bacteria</taxon>
        <taxon>Pseudomonadati</taxon>
        <taxon>Bacteroidota</taxon>
        <taxon>Cytophagia</taxon>
        <taxon>Cytophagales</taxon>
        <taxon>Spirosomataceae</taxon>
        <taxon>Larkinella</taxon>
    </lineage>
</organism>
<proteinExistence type="predicted"/>
<evidence type="ECO:0000313" key="4">
    <source>
        <dbReference type="Proteomes" id="UP000253383"/>
    </source>
</evidence>
<dbReference type="EMBL" id="QOWE01000013">
    <property type="protein sequence ID" value="RCR68411.1"/>
    <property type="molecule type" value="Genomic_DNA"/>
</dbReference>
<evidence type="ECO:0000259" key="1">
    <source>
        <dbReference type="Pfam" id="PF04773"/>
    </source>
</evidence>
<dbReference type="Proteomes" id="UP000253383">
    <property type="component" value="Unassembled WGS sequence"/>
</dbReference>
<dbReference type="InterPro" id="IPR006860">
    <property type="entry name" value="FecR"/>
</dbReference>
<dbReference type="InterPro" id="IPR032508">
    <property type="entry name" value="FecR_C"/>
</dbReference>
<sequence length="333" mass="37948">MKPVITKEKLFEHFAGRSTALQRTMIAEWLQQPANQLLYIAWLDEWERQHLQYIADEDAALQTLTDRIEIWEQQHPAVPEIQPGRIHPLPVQPRWLVAAAVVLSLLAGLYAGRQRLLYQTIATGFGETRPVTLSDGSQVTLNANSTLRVPRFGFGTQTRAVWLTGEAAFSIRHTPTHQRFVVHTKRGVEVEVLGTEFNVYDRPQETKIVLSRGAIQLNYNSPTKPVRRLRLKPGDAVRVTPAGQLTQSHTSQPEVSTAWRDHRFVFKSTPVREIADLLRDTYDLRLELKNPALADRTITGAFQAHDADEFLQVVAELLEINYKQKENTVTFFE</sequence>
<dbReference type="Pfam" id="PF16344">
    <property type="entry name" value="FecR_C"/>
    <property type="match status" value="1"/>
</dbReference>
<evidence type="ECO:0000313" key="3">
    <source>
        <dbReference type="EMBL" id="RCR68411.1"/>
    </source>
</evidence>
<dbReference type="Gene3D" id="3.55.50.30">
    <property type="match status" value="1"/>
</dbReference>
<evidence type="ECO:0000259" key="2">
    <source>
        <dbReference type="Pfam" id="PF16344"/>
    </source>
</evidence>
<feature type="domain" description="Protein FecR C-terminal" evidence="2">
    <location>
        <begin position="263"/>
        <end position="330"/>
    </location>
</feature>
<dbReference type="PANTHER" id="PTHR30273">
    <property type="entry name" value="PERIPLASMIC SIGNAL SENSOR AND SIGMA FACTOR ACTIVATOR FECR-RELATED"/>
    <property type="match status" value="1"/>
</dbReference>
<dbReference type="AlphaFoldDB" id="A0A368JQG3"/>
<reference evidence="3 4" key="1">
    <citation type="submission" date="2018-07" db="EMBL/GenBank/DDBJ databases">
        <title>Genome analysis of Larkinella rosea.</title>
        <authorList>
            <person name="Zhou Z."/>
            <person name="Wang G."/>
        </authorList>
    </citation>
    <scope>NUCLEOTIDE SEQUENCE [LARGE SCALE GENOMIC DNA]</scope>
    <source>
        <strain evidence="4">zzj9</strain>
    </source>
</reference>
<dbReference type="InterPro" id="IPR012373">
    <property type="entry name" value="Ferrdict_sens_TM"/>
</dbReference>
<name>A0A368JQG3_9BACT</name>
<feature type="domain" description="FecR protein" evidence="1">
    <location>
        <begin position="120"/>
        <end position="215"/>
    </location>
</feature>
<dbReference type="PANTHER" id="PTHR30273:SF2">
    <property type="entry name" value="PROTEIN FECR"/>
    <property type="match status" value="1"/>
</dbReference>
<dbReference type="RefSeq" id="WP_114407186.1">
    <property type="nucleotide sequence ID" value="NZ_QOWE01000013.1"/>
</dbReference>
<accession>A0A368JQG3</accession>
<dbReference type="OrthoDB" id="1523489at2"/>
<dbReference type="PIRSF" id="PIRSF018266">
    <property type="entry name" value="FecR"/>
    <property type="match status" value="1"/>
</dbReference>
<gene>
    <name evidence="3" type="ORF">DUE52_16810</name>
</gene>
<protein>
    <submittedName>
        <fullName evidence="3">DUF4974 domain-containing protein</fullName>
    </submittedName>
</protein>
<dbReference type="Gene3D" id="2.60.120.1440">
    <property type="match status" value="1"/>
</dbReference>